<evidence type="ECO:0000256" key="7">
    <source>
        <dbReference type="ARBA" id="ARBA00023136"/>
    </source>
</evidence>
<gene>
    <name evidence="9" type="ORF">MA20_09215</name>
</gene>
<dbReference type="GO" id="GO:0005886">
    <property type="term" value="C:plasma membrane"/>
    <property type="evidence" value="ECO:0007669"/>
    <property type="project" value="TreeGrafter"/>
</dbReference>
<dbReference type="PANTHER" id="PTHR30081:SF1">
    <property type="entry name" value="PROTEIN TRANSLOCASE SUBUNIT SECD"/>
    <property type="match status" value="1"/>
</dbReference>
<keyword evidence="7" id="KW-0472">Membrane</keyword>
<keyword evidence="5" id="KW-1133">Transmembrane helix</keyword>
<keyword evidence="1" id="KW-0813">Transport</keyword>
<dbReference type="GO" id="GO:0015031">
    <property type="term" value="P:protein transport"/>
    <property type="evidence" value="ECO:0007669"/>
    <property type="project" value="UniProtKB-KW"/>
</dbReference>
<name>A0A0A3Y0I4_BRAJP</name>
<dbReference type="FunFam" id="3.30.1360.200:FF:000002">
    <property type="entry name" value="Preprotein translocase subunit SecD"/>
    <property type="match status" value="1"/>
</dbReference>
<dbReference type="Gene3D" id="3.30.1360.200">
    <property type="match status" value="1"/>
</dbReference>
<dbReference type="Gene3D" id="3.30.70.3400">
    <property type="match status" value="1"/>
</dbReference>
<protein>
    <submittedName>
        <fullName evidence="9">Preprotein translocase subunit SecD</fullName>
    </submittedName>
</protein>
<organism evidence="9 10">
    <name type="scientific">Bradyrhizobium japonicum</name>
    <dbReference type="NCBI Taxonomy" id="375"/>
    <lineage>
        <taxon>Bacteria</taxon>
        <taxon>Pseudomonadati</taxon>
        <taxon>Pseudomonadota</taxon>
        <taxon>Alphaproteobacteria</taxon>
        <taxon>Hyphomicrobiales</taxon>
        <taxon>Nitrobacteraceae</taxon>
        <taxon>Bradyrhizobium</taxon>
    </lineage>
</organism>
<dbReference type="InterPro" id="IPR022813">
    <property type="entry name" value="SecD/SecF_arch_bac"/>
</dbReference>
<evidence type="ECO:0000256" key="4">
    <source>
        <dbReference type="ARBA" id="ARBA00022927"/>
    </source>
</evidence>
<feature type="domain" description="SecDF P1 head subdomain" evidence="8">
    <location>
        <begin position="242"/>
        <end position="353"/>
    </location>
</feature>
<evidence type="ECO:0000256" key="2">
    <source>
        <dbReference type="ARBA" id="ARBA00022475"/>
    </source>
</evidence>
<evidence type="ECO:0000313" key="10">
    <source>
        <dbReference type="Proteomes" id="UP000030377"/>
    </source>
</evidence>
<sequence length="370" mass="39419">MTTPPRDRVTRLIVALAVTSAIMASAIMTSAIVLPRAARAEDGQFDKMRARIAAFVADKMEKLGGSRIVYKVDTDGLRESVVTDLRDDVYKTLREGKIAFSGLAIRDAGVEVKIADAKGREQLAHKLASAAEGLPSHALTVTDGGDGLVRLAPTGAASAARLRDLVEDSIAMIEQRLKDAGINLASVLPDGTDRIRIFIPGMMEPARVTAVFARKVKVSFRLIDLSMPAEQAQSGTPPTGTEVLPGFKDERHYLVAKDNALDGDDISYAGPGFASGTKDPIASFRFNGRGTRRFAHVTEENIGRPFAIVLDGKVISAPVIREPITGGSGQISGNFTLEEANSVAMLLRAGSLPGHLDLVEQQVVQPATKP</sequence>
<comment type="caution">
    <text evidence="9">The sequence shown here is derived from an EMBL/GenBank/DDBJ whole genome shotgun (WGS) entry which is preliminary data.</text>
</comment>
<evidence type="ECO:0000313" key="9">
    <source>
        <dbReference type="EMBL" id="KGT80212.1"/>
    </source>
</evidence>
<accession>A0A0A3Y0I4</accession>
<proteinExistence type="predicted"/>
<evidence type="ECO:0000256" key="1">
    <source>
        <dbReference type="ARBA" id="ARBA00022448"/>
    </source>
</evidence>
<dbReference type="InterPro" id="IPR054384">
    <property type="entry name" value="SecDF_P1_head"/>
</dbReference>
<evidence type="ECO:0000256" key="3">
    <source>
        <dbReference type="ARBA" id="ARBA00022692"/>
    </source>
</evidence>
<keyword evidence="6" id="KW-0811">Translocation</keyword>
<evidence type="ECO:0000259" key="8">
    <source>
        <dbReference type="Pfam" id="PF22599"/>
    </source>
</evidence>
<dbReference type="PANTHER" id="PTHR30081">
    <property type="entry name" value="PROTEIN-EXPORT MEMBRANE PROTEIN SEC"/>
    <property type="match status" value="1"/>
</dbReference>
<evidence type="ECO:0000256" key="5">
    <source>
        <dbReference type="ARBA" id="ARBA00022989"/>
    </source>
</evidence>
<keyword evidence="4" id="KW-0653">Protein transport</keyword>
<keyword evidence="2" id="KW-1003">Cell membrane</keyword>
<reference evidence="9 10" key="1">
    <citation type="submission" date="2014-09" db="EMBL/GenBank/DDBJ databases">
        <title>Draft genome of Bradyrhizobium japonicum Is-34.</title>
        <authorList>
            <person name="Tsurumaru H."/>
            <person name="Yamakawa T."/>
            <person name="Hashimoto S."/>
            <person name="Okizaki K."/>
            <person name="Kanesaki Y."/>
            <person name="Yoshikawa H."/>
            <person name="Yajima S."/>
        </authorList>
    </citation>
    <scope>NUCLEOTIDE SEQUENCE [LARGE SCALE GENOMIC DNA]</scope>
    <source>
        <strain evidence="9 10">Is-34</strain>
    </source>
</reference>
<evidence type="ECO:0000256" key="6">
    <source>
        <dbReference type="ARBA" id="ARBA00023010"/>
    </source>
</evidence>
<dbReference type="RefSeq" id="WP_041954861.1">
    <property type="nucleotide sequence ID" value="NZ_CP081350.1"/>
</dbReference>
<dbReference type="Proteomes" id="UP000030377">
    <property type="component" value="Unassembled WGS sequence"/>
</dbReference>
<dbReference type="STRING" id="375.BKD09_RS21155"/>
<dbReference type="EMBL" id="JRPN01000005">
    <property type="protein sequence ID" value="KGT80212.1"/>
    <property type="molecule type" value="Genomic_DNA"/>
</dbReference>
<keyword evidence="3" id="KW-0812">Transmembrane</keyword>
<dbReference type="Pfam" id="PF22599">
    <property type="entry name" value="SecDF_P1_head"/>
    <property type="match status" value="1"/>
</dbReference>
<dbReference type="AlphaFoldDB" id="A0A0A3Y0I4"/>